<name>A0A1R2BSP7_9CILI</name>
<gene>
    <name evidence="1" type="ORF">SteCoe_20255</name>
</gene>
<reference evidence="1 2" key="1">
    <citation type="submission" date="2016-11" db="EMBL/GenBank/DDBJ databases">
        <title>The macronuclear genome of Stentor coeruleus: a giant cell with tiny introns.</title>
        <authorList>
            <person name="Slabodnick M."/>
            <person name="Ruby J.G."/>
            <person name="Reiff S.B."/>
            <person name="Swart E.C."/>
            <person name="Gosai S."/>
            <person name="Prabakaran S."/>
            <person name="Witkowska E."/>
            <person name="Larue G.E."/>
            <person name="Fisher S."/>
            <person name="Freeman R.M."/>
            <person name="Gunawardena J."/>
            <person name="Chu W."/>
            <person name="Stover N.A."/>
            <person name="Gregory B.D."/>
            <person name="Nowacki M."/>
            <person name="Derisi J."/>
            <person name="Roy S.W."/>
            <person name="Marshall W.F."/>
            <person name="Sood P."/>
        </authorList>
    </citation>
    <scope>NUCLEOTIDE SEQUENCE [LARGE SCALE GENOMIC DNA]</scope>
    <source>
        <strain evidence="1">WM001</strain>
    </source>
</reference>
<evidence type="ECO:0000313" key="2">
    <source>
        <dbReference type="Proteomes" id="UP000187209"/>
    </source>
</evidence>
<proteinExistence type="predicted"/>
<comment type="caution">
    <text evidence="1">The sequence shown here is derived from an EMBL/GenBank/DDBJ whole genome shotgun (WGS) entry which is preliminary data.</text>
</comment>
<keyword evidence="2" id="KW-1185">Reference proteome</keyword>
<dbReference type="Proteomes" id="UP000187209">
    <property type="component" value="Unassembled WGS sequence"/>
</dbReference>
<sequence>MSILNTSYKSPMKCLFTSAFKREDIKTAKLSNTSSDATHGRSQSCTRNFLFTNDASKQFDDDKSDLNLKENITRAERTPMKDVNYSFKSLNKTENSEVKQNACNFEYGIEMKYEDLSRRYERMQEFYKTQVSRLTDEVSHYKTLYNKLLIQHSNEKKMIRRNY</sequence>
<evidence type="ECO:0000313" key="1">
    <source>
        <dbReference type="EMBL" id="OMJ79687.1"/>
    </source>
</evidence>
<protein>
    <submittedName>
        <fullName evidence="1">Uncharacterized protein</fullName>
    </submittedName>
</protein>
<organism evidence="1 2">
    <name type="scientific">Stentor coeruleus</name>
    <dbReference type="NCBI Taxonomy" id="5963"/>
    <lineage>
        <taxon>Eukaryota</taxon>
        <taxon>Sar</taxon>
        <taxon>Alveolata</taxon>
        <taxon>Ciliophora</taxon>
        <taxon>Postciliodesmatophora</taxon>
        <taxon>Heterotrichea</taxon>
        <taxon>Heterotrichida</taxon>
        <taxon>Stentoridae</taxon>
        <taxon>Stentor</taxon>
    </lineage>
</organism>
<dbReference type="EMBL" id="MPUH01000459">
    <property type="protein sequence ID" value="OMJ79687.1"/>
    <property type="molecule type" value="Genomic_DNA"/>
</dbReference>
<accession>A0A1R2BSP7</accession>
<dbReference type="AlphaFoldDB" id="A0A1R2BSP7"/>